<evidence type="ECO:0000256" key="10">
    <source>
        <dbReference type="ARBA" id="ARBA00023242"/>
    </source>
</evidence>
<dbReference type="GO" id="GO:0003682">
    <property type="term" value="F:chromatin binding"/>
    <property type="evidence" value="ECO:0007669"/>
    <property type="project" value="TreeGrafter"/>
</dbReference>
<evidence type="ECO:0000259" key="12">
    <source>
        <dbReference type="PROSITE" id="PS51192"/>
    </source>
</evidence>
<dbReference type="GO" id="GO:0016887">
    <property type="term" value="F:ATP hydrolysis activity"/>
    <property type="evidence" value="ECO:0007669"/>
    <property type="project" value="TreeGrafter"/>
</dbReference>
<dbReference type="InterPro" id="IPR001650">
    <property type="entry name" value="Helicase_C-like"/>
</dbReference>
<evidence type="ECO:0000259" key="14">
    <source>
        <dbReference type="PROSITE" id="PS51293"/>
    </source>
</evidence>
<dbReference type="PROSITE" id="PS51293">
    <property type="entry name" value="SANT"/>
    <property type="match status" value="1"/>
</dbReference>
<evidence type="ECO:0000313" key="16">
    <source>
        <dbReference type="Proteomes" id="UP000187209"/>
    </source>
</evidence>
<evidence type="ECO:0000256" key="11">
    <source>
        <dbReference type="SAM" id="MobiDB-lite"/>
    </source>
</evidence>
<dbReference type="GO" id="GO:0031010">
    <property type="term" value="C:ISWI-type complex"/>
    <property type="evidence" value="ECO:0007669"/>
    <property type="project" value="UniProtKB-ARBA"/>
</dbReference>
<dbReference type="Pfam" id="PF09111">
    <property type="entry name" value="SLIDE"/>
    <property type="match status" value="1"/>
</dbReference>
<keyword evidence="7" id="KW-0067">ATP-binding</keyword>
<dbReference type="SUPFAM" id="SSF52540">
    <property type="entry name" value="P-loop containing nucleoside triphosphate hydrolases"/>
    <property type="match status" value="2"/>
</dbReference>
<dbReference type="Gene3D" id="3.40.50.10810">
    <property type="entry name" value="Tandem AAA-ATPase domain"/>
    <property type="match status" value="1"/>
</dbReference>
<keyword evidence="5" id="KW-0378">Hydrolase</keyword>
<dbReference type="OrthoDB" id="5857104at2759"/>
<dbReference type="InterPro" id="IPR009057">
    <property type="entry name" value="Homeodomain-like_sf"/>
</dbReference>
<dbReference type="EMBL" id="MPUH01000588">
    <property type="protein sequence ID" value="OMJ77197.1"/>
    <property type="molecule type" value="Genomic_DNA"/>
</dbReference>
<keyword evidence="16" id="KW-1185">Reference proteome</keyword>
<feature type="domain" description="Helicase ATP-binding" evidence="12">
    <location>
        <begin position="124"/>
        <end position="288"/>
    </location>
</feature>
<dbReference type="FunFam" id="3.40.50.10810:FF:000015">
    <property type="entry name" value="lymphoid-specific helicase isoform X1"/>
    <property type="match status" value="1"/>
</dbReference>
<accession>A0A1R2BKA4</accession>
<feature type="region of interest" description="Disordered" evidence="11">
    <location>
        <begin position="1"/>
        <end position="22"/>
    </location>
</feature>
<reference evidence="15 16" key="1">
    <citation type="submission" date="2016-11" db="EMBL/GenBank/DDBJ databases">
        <title>The macronuclear genome of Stentor coeruleus: a giant cell with tiny introns.</title>
        <authorList>
            <person name="Slabodnick M."/>
            <person name="Ruby J.G."/>
            <person name="Reiff S.B."/>
            <person name="Swart E.C."/>
            <person name="Gosai S."/>
            <person name="Prabakaran S."/>
            <person name="Witkowska E."/>
            <person name="Larue G.E."/>
            <person name="Fisher S."/>
            <person name="Freeman R.M."/>
            <person name="Gunawardena J."/>
            <person name="Chu W."/>
            <person name="Stover N.A."/>
            <person name="Gregory B.D."/>
            <person name="Nowacki M."/>
            <person name="Derisi J."/>
            <person name="Roy S.W."/>
            <person name="Marshall W.F."/>
            <person name="Sood P."/>
        </authorList>
    </citation>
    <scope>NUCLEOTIDE SEQUENCE [LARGE SCALE GENOMIC DNA]</scope>
    <source>
        <strain evidence="15">WM001</strain>
    </source>
</reference>
<sequence length="959" mass="112379">MADRSGNLNMHSSDEEIRNENDTDYIPDLKNLVKSMEPSIDSQTKLKLLMDRIDSLTHSLNTFSKPKTIENDTHKRHHQDENEDEKTLVCNDSSLYTAKLFKQPKTIVGGNMRDYQLEGLNWLLKMHYCNINGILADEMGLGKTLQTISLISQLILENEIIPSIIIVPKSTLSNWVKEFKKWSPTVEVFEFYAAQAERELLRPRIPRTNSYNVLLSTYETVMAEKNLLKGVKWNYLIIDEAHRIKNEKSVLSQVVRLFDTKHRLLITGTPLQNNLQELWALLNFLMPSIFSSSHDFNEWFDINSITLNDQNFMIIQLHKILRPFMLRRLKREVETKLPPKKELYVFLSMTDLQRDLYKKILTKNIDVLNGFGEKSQLMNTIMQLRKTCNHPYLFENVEPGPPFIDGEHLIEASMKFKFLDRLIPRIIAKGSKILIFTQMTRLLDILDDFMNFRGYKFCRIDGSTHYIDRENQIEKFQAEGSDIHIFLLSTRAGGLGINLHAANTVIIYDSDWNPQVDIQAQDRAHRIGQTKVVTIYRFITEGTVEEKICERAARKLKMDHLVIQKGALANSHKSPSLHEMNNILQYGAQQVLKSTGQTILEEDIDKILHYAESKTKEINDELSKLEEAFNLNNFTFDGKSFYDFEGSNYKHQKKEHISLGARNRKPANSYELNKLNNNQKKQKKKGWRNLVNGGHPFQFFPVEELDALDLKEDKWNDYLNEKSRRRTRSDSSKKPEKFSDDDIEKRNELIEEGFGEWNKREFNSFIKGCESFGRDNYQQIAEEIQTKTAEEVKEYAEVFWENIDSLPNGRELIDRIAKGEKDIERLKQINSILNYKKKCISEGDELYFERQKEDKLQFNLEEDLYLARHLLEKGYGNWDKLRILIKTLPKFKFNFWMQTRTAEDIHGRCDFLIEEMEQQEKQEGMPKKIPKLNENTEQTTVEVTSEYDWVITFPKYTLA</sequence>
<evidence type="ECO:0000256" key="9">
    <source>
        <dbReference type="ARBA" id="ARBA00023054"/>
    </source>
</evidence>
<evidence type="ECO:0000256" key="5">
    <source>
        <dbReference type="ARBA" id="ARBA00022801"/>
    </source>
</evidence>
<dbReference type="SMART" id="SM00487">
    <property type="entry name" value="DEXDc"/>
    <property type="match status" value="1"/>
</dbReference>
<keyword evidence="4" id="KW-0547">Nucleotide-binding</keyword>
<comment type="similarity">
    <text evidence="2">Belongs to the SNF2/RAD54 helicase family. ISWI subfamily.</text>
</comment>
<feature type="region of interest" description="Disordered" evidence="11">
    <location>
        <begin position="65"/>
        <end position="85"/>
    </location>
</feature>
<dbReference type="InterPro" id="IPR000330">
    <property type="entry name" value="SNF2_N"/>
</dbReference>
<dbReference type="SMART" id="SM00490">
    <property type="entry name" value="HELICc"/>
    <property type="match status" value="1"/>
</dbReference>
<dbReference type="PROSITE" id="PS51192">
    <property type="entry name" value="HELICASE_ATP_BIND_1"/>
    <property type="match status" value="1"/>
</dbReference>
<organism evidence="15 16">
    <name type="scientific">Stentor coeruleus</name>
    <dbReference type="NCBI Taxonomy" id="5963"/>
    <lineage>
        <taxon>Eukaryota</taxon>
        <taxon>Sar</taxon>
        <taxon>Alveolata</taxon>
        <taxon>Ciliophora</taxon>
        <taxon>Postciliodesmatophora</taxon>
        <taxon>Heterotrichea</taxon>
        <taxon>Heterotrichida</taxon>
        <taxon>Stentoridae</taxon>
        <taxon>Stentor</taxon>
    </lineage>
</organism>
<keyword evidence="6" id="KW-0347">Helicase</keyword>
<feature type="domain" description="Helicase C-terminal" evidence="13">
    <location>
        <begin position="418"/>
        <end position="569"/>
    </location>
</feature>
<feature type="compositionally biased region" description="Basic and acidic residues" evidence="11">
    <location>
        <begin position="12"/>
        <end position="21"/>
    </location>
</feature>
<proteinExistence type="inferred from homology"/>
<dbReference type="FunFam" id="3.40.50.300:FF:000082">
    <property type="entry name" value="ISWI chromatin remodeling complex ATPase ISW1"/>
    <property type="match status" value="1"/>
</dbReference>
<feature type="region of interest" description="Disordered" evidence="11">
    <location>
        <begin position="722"/>
        <end position="742"/>
    </location>
</feature>
<dbReference type="InterPro" id="IPR014001">
    <property type="entry name" value="Helicase_ATP-bd"/>
</dbReference>
<dbReference type="SMART" id="SM00717">
    <property type="entry name" value="SANT"/>
    <property type="match status" value="2"/>
</dbReference>
<dbReference type="PANTHER" id="PTHR45623">
    <property type="entry name" value="CHROMODOMAIN-HELICASE-DNA-BINDING PROTEIN 3-RELATED-RELATED"/>
    <property type="match status" value="1"/>
</dbReference>
<evidence type="ECO:0000256" key="7">
    <source>
        <dbReference type="ARBA" id="ARBA00022840"/>
    </source>
</evidence>
<keyword evidence="8" id="KW-0156">Chromatin regulator</keyword>
<dbReference type="SUPFAM" id="SSF46689">
    <property type="entry name" value="Homeodomain-like"/>
    <property type="match status" value="2"/>
</dbReference>
<evidence type="ECO:0000256" key="6">
    <source>
        <dbReference type="ARBA" id="ARBA00022806"/>
    </source>
</evidence>
<dbReference type="GO" id="GO:0034728">
    <property type="term" value="P:nucleosome organization"/>
    <property type="evidence" value="ECO:0007669"/>
    <property type="project" value="TreeGrafter"/>
</dbReference>
<evidence type="ECO:0000256" key="1">
    <source>
        <dbReference type="ARBA" id="ARBA00004123"/>
    </source>
</evidence>
<dbReference type="Gene3D" id="1.10.10.60">
    <property type="entry name" value="Homeodomain-like"/>
    <property type="match status" value="2"/>
</dbReference>
<keyword evidence="3" id="KW-0597">Phosphoprotein</keyword>
<keyword evidence="9" id="KW-0175">Coiled coil</keyword>
<feature type="compositionally biased region" description="Polar residues" evidence="11">
    <location>
        <begin position="1"/>
        <end position="11"/>
    </location>
</feature>
<dbReference type="PANTHER" id="PTHR45623:SF49">
    <property type="entry name" value="SWI_SNF-RELATED MATRIX-ASSOCIATED ACTIN-DEPENDENT REGULATOR OF CHROMATIN SUBFAMILY A MEMBER 5"/>
    <property type="match status" value="1"/>
</dbReference>
<dbReference type="GO" id="GO:0042393">
    <property type="term" value="F:histone binding"/>
    <property type="evidence" value="ECO:0007669"/>
    <property type="project" value="TreeGrafter"/>
</dbReference>
<keyword evidence="10" id="KW-0539">Nucleus</keyword>
<dbReference type="Proteomes" id="UP000187209">
    <property type="component" value="Unassembled WGS sequence"/>
</dbReference>
<dbReference type="FunFam" id="1.10.10.60:FF:000022">
    <property type="entry name" value="ISWI chromatin-remodeling complex ATPase CHR11 isoform A"/>
    <property type="match status" value="1"/>
</dbReference>
<protein>
    <submittedName>
        <fullName evidence="15">Uncharacterized protein</fullName>
    </submittedName>
</protein>
<dbReference type="InterPro" id="IPR015195">
    <property type="entry name" value="SLIDE"/>
</dbReference>
<dbReference type="Gene3D" id="3.40.50.300">
    <property type="entry name" value="P-loop containing nucleotide triphosphate hydrolases"/>
    <property type="match status" value="1"/>
</dbReference>
<dbReference type="CDD" id="cd18793">
    <property type="entry name" value="SF2_C_SNF"/>
    <property type="match status" value="1"/>
</dbReference>
<dbReference type="GO" id="GO:0140658">
    <property type="term" value="F:ATP-dependent chromatin remodeler activity"/>
    <property type="evidence" value="ECO:0007669"/>
    <property type="project" value="TreeGrafter"/>
</dbReference>
<dbReference type="PROSITE" id="PS51194">
    <property type="entry name" value="HELICASE_CTER"/>
    <property type="match status" value="1"/>
</dbReference>
<comment type="subcellular location">
    <subcellularLocation>
        <location evidence="1">Nucleus</location>
    </subcellularLocation>
</comment>
<dbReference type="InterPro" id="IPR038718">
    <property type="entry name" value="SNF2-like_sf"/>
</dbReference>
<dbReference type="CDD" id="cd00167">
    <property type="entry name" value="SANT"/>
    <property type="match status" value="1"/>
</dbReference>
<comment type="caution">
    <text evidence="15">The sequence shown here is derived from an EMBL/GenBank/DDBJ whole genome shotgun (WGS) entry which is preliminary data.</text>
</comment>
<dbReference type="InterPro" id="IPR017884">
    <property type="entry name" value="SANT_dom"/>
</dbReference>
<dbReference type="InterPro" id="IPR001005">
    <property type="entry name" value="SANT/Myb"/>
</dbReference>
<dbReference type="InterPro" id="IPR049730">
    <property type="entry name" value="SNF2/RAD54-like_C"/>
</dbReference>
<dbReference type="GO" id="GO:0005524">
    <property type="term" value="F:ATP binding"/>
    <property type="evidence" value="ECO:0007669"/>
    <property type="project" value="UniProtKB-KW"/>
</dbReference>
<feature type="domain" description="SANT" evidence="14">
    <location>
        <begin position="752"/>
        <end position="804"/>
    </location>
</feature>
<dbReference type="Pfam" id="PF00176">
    <property type="entry name" value="SNF2-rel_dom"/>
    <property type="match status" value="1"/>
</dbReference>
<evidence type="ECO:0000259" key="13">
    <source>
        <dbReference type="PROSITE" id="PS51194"/>
    </source>
</evidence>
<evidence type="ECO:0000256" key="4">
    <source>
        <dbReference type="ARBA" id="ARBA00022741"/>
    </source>
</evidence>
<dbReference type="AlphaFoldDB" id="A0A1R2BKA4"/>
<dbReference type="InterPro" id="IPR027417">
    <property type="entry name" value="P-loop_NTPase"/>
</dbReference>
<evidence type="ECO:0000256" key="3">
    <source>
        <dbReference type="ARBA" id="ARBA00022553"/>
    </source>
</evidence>
<dbReference type="GO" id="GO:0003677">
    <property type="term" value="F:DNA binding"/>
    <property type="evidence" value="ECO:0007669"/>
    <property type="project" value="InterPro"/>
</dbReference>
<name>A0A1R2BKA4_9CILI</name>
<dbReference type="Pfam" id="PF00271">
    <property type="entry name" value="Helicase_C"/>
    <property type="match status" value="1"/>
</dbReference>
<evidence type="ECO:0000256" key="2">
    <source>
        <dbReference type="ARBA" id="ARBA00009687"/>
    </source>
</evidence>
<dbReference type="GO" id="GO:0004386">
    <property type="term" value="F:helicase activity"/>
    <property type="evidence" value="ECO:0007669"/>
    <property type="project" value="UniProtKB-KW"/>
</dbReference>
<evidence type="ECO:0000313" key="15">
    <source>
        <dbReference type="EMBL" id="OMJ77197.1"/>
    </source>
</evidence>
<evidence type="ECO:0000256" key="8">
    <source>
        <dbReference type="ARBA" id="ARBA00022853"/>
    </source>
</evidence>
<gene>
    <name evidence="15" type="ORF">SteCoe_23272</name>
</gene>